<gene>
    <name evidence="2" type="ORF">PXEA_LOCUS15414</name>
</gene>
<accession>A0A448WWI4</accession>
<dbReference type="EMBL" id="CAAALY010054043">
    <property type="protein sequence ID" value="VEL21974.1"/>
    <property type="molecule type" value="Genomic_DNA"/>
</dbReference>
<dbReference type="AlphaFoldDB" id="A0A448WWI4"/>
<protein>
    <submittedName>
        <fullName evidence="2">Uncharacterized protein</fullName>
    </submittedName>
</protein>
<feature type="region of interest" description="Disordered" evidence="1">
    <location>
        <begin position="1"/>
        <end position="29"/>
    </location>
</feature>
<dbReference type="OrthoDB" id="6235099at2759"/>
<keyword evidence="3" id="KW-1185">Reference proteome</keyword>
<name>A0A448WWI4_9PLAT</name>
<evidence type="ECO:0000256" key="1">
    <source>
        <dbReference type="SAM" id="MobiDB-lite"/>
    </source>
</evidence>
<feature type="compositionally biased region" description="Basic and acidic residues" evidence="1">
    <location>
        <begin position="299"/>
        <end position="315"/>
    </location>
</feature>
<dbReference type="Proteomes" id="UP000784294">
    <property type="component" value="Unassembled WGS sequence"/>
</dbReference>
<comment type="caution">
    <text evidence="2">The sequence shown here is derived from an EMBL/GenBank/DDBJ whole genome shotgun (WGS) entry which is preliminary data.</text>
</comment>
<feature type="region of interest" description="Disordered" evidence="1">
    <location>
        <begin position="298"/>
        <end position="318"/>
    </location>
</feature>
<organism evidence="2 3">
    <name type="scientific">Protopolystoma xenopodis</name>
    <dbReference type="NCBI Taxonomy" id="117903"/>
    <lineage>
        <taxon>Eukaryota</taxon>
        <taxon>Metazoa</taxon>
        <taxon>Spiralia</taxon>
        <taxon>Lophotrochozoa</taxon>
        <taxon>Platyhelminthes</taxon>
        <taxon>Monogenea</taxon>
        <taxon>Polyopisthocotylea</taxon>
        <taxon>Polystomatidea</taxon>
        <taxon>Polystomatidae</taxon>
        <taxon>Protopolystoma</taxon>
    </lineage>
</organism>
<proteinExistence type="predicted"/>
<evidence type="ECO:0000313" key="2">
    <source>
        <dbReference type="EMBL" id="VEL21974.1"/>
    </source>
</evidence>
<feature type="compositionally biased region" description="Basic residues" evidence="1">
    <location>
        <begin position="1"/>
        <end position="11"/>
    </location>
</feature>
<feature type="non-terminal residue" evidence="2">
    <location>
        <position position="559"/>
    </location>
</feature>
<evidence type="ECO:0000313" key="3">
    <source>
        <dbReference type="Proteomes" id="UP000784294"/>
    </source>
</evidence>
<sequence>MRKPFFVRPSRRPPAPGFHTIAGDSRRHSNPLQSVGLAKASSLITSTCREQQDQFSPPATTTKRSFVLPPSCRHVNNSIASLVLWPRQPPDFTTVSTPILAACAPPSRRHLQKRRHRAHRSCSTFVAINNVVQFEFAARSIDGVRPLDGSAVVGENEDRPKCLSAQMGNCLQAASEEHAITCAMAVDVTRKEADELFGEVCLDRMLEELNHEADELAGGQKSRDFWTDELIRPDGDVDADLAELSFSSSSEWRSERRDSYDSLSVREEASLNQSSAQRSINDEVDSLTDIEDLLPVKKPFVDKPPTRHSPVDSRRSPTRPLCDLASVLTTISGLSRGHNPTASLFAFAKPTGSAFEPLASAPSRAVSMPYRQTRSAPLARVSSLHLGFRQLADMSQSYAHFPWLRYGQPEETVLRSAHPALRVYRRPGDSGDSNLNNWFPGVQVLCTPALLAAEPGVGGEKAGWMSYTMYLLQELVEEAKFLSYLRRTRHLFVSIEARTGCEIRLGARRFLHRGRTVRHLVIDGPTKNNILRCKSSLPDRLTRLLIQDIEQPSQEDKKP</sequence>
<reference evidence="2" key="1">
    <citation type="submission" date="2018-11" db="EMBL/GenBank/DDBJ databases">
        <authorList>
            <consortium name="Pathogen Informatics"/>
        </authorList>
    </citation>
    <scope>NUCLEOTIDE SEQUENCE</scope>
</reference>